<protein>
    <submittedName>
        <fullName evidence="2">Putative integral membrane protein</fullName>
    </submittedName>
</protein>
<dbReference type="Pfam" id="PF01926">
    <property type="entry name" value="MMR_HSR1"/>
    <property type="match status" value="1"/>
</dbReference>
<accession>A0A063Y2I9</accession>
<feature type="domain" description="G" evidence="1">
    <location>
        <begin position="7"/>
        <end position="91"/>
    </location>
</feature>
<evidence type="ECO:0000313" key="3">
    <source>
        <dbReference type="Proteomes" id="UP000027318"/>
    </source>
</evidence>
<evidence type="ECO:0000259" key="1">
    <source>
        <dbReference type="Pfam" id="PF01926"/>
    </source>
</evidence>
<dbReference type="CDD" id="cd00882">
    <property type="entry name" value="Ras_like_GTPase"/>
    <property type="match status" value="1"/>
</dbReference>
<sequence length="454" mass="50581">MAAVAHFCVVGHPNKGKSSIVSTLTENDTVQVGAVSGTTRQADSFSFSADQQLLLTLTDTPGFQRARQVLAWLQAEAVAPHQRADRVRAFLATAEHRQRFPDEVELLTPVMQGAGIIYVTDAAGPVSASDLAEMEILRWTGQPRMAVINPMAGTAHQQEWRQTLNQYFQWVRVFDPMNAQLDSRLQLLRAMNELAEPAQQAAIERLITHLQRREPDRMKHDAQQLAAYWCEQMTRTLDEQARMLGESPEAALHRQLNQAEQTQFQLWLKQSGYQRLALETQPDWVKDFNQLMNTEHWSFWGLTSKELLIVSGAAGAAAGSLLDLGTGGASLLLGAVTGGLVGTAGGWLVSKQKPGSRLALPGVKTKRLIGPVRHPNFPFVVMARGLSFLQQLKSRTHARRDALELQVNASTWSQAEQVRLLGWARQLQSNKWNVKSQQALEAWILSQSYPDERI</sequence>
<gene>
    <name evidence="2" type="ORF">ADINL_1536</name>
</gene>
<dbReference type="InterPro" id="IPR021871">
    <property type="entry name" value="DUF3482"/>
</dbReference>
<evidence type="ECO:0000313" key="2">
    <source>
        <dbReference type="EMBL" id="KDE39899.1"/>
    </source>
</evidence>
<dbReference type="GO" id="GO:0005525">
    <property type="term" value="F:GTP binding"/>
    <property type="evidence" value="ECO:0007669"/>
    <property type="project" value="InterPro"/>
</dbReference>
<organism evidence="2 3">
    <name type="scientific">Nitrincola lacisaponensis</name>
    <dbReference type="NCBI Taxonomy" id="267850"/>
    <lineage>
        <taxon>Bacteria</taxon>
        <taxon>Pseudomonadati</taxon>
        <taxon>Pseudomonadota</taxon>
        <taxon>Gammaproteobacteria</taxon>
        <taxon>Oceanospirillales</taxon>
        <taxon>Oceanospirillaceae</taxon>
        <taxon>Nitrincola</taxon>
    </lineage>
</organism>
<dbReference type="AlphaFoldDB" id="A0A063Y2I9"/>
<dbReference type="Pfam" id="PF11981">
    <property type="entry name" value="DUF3482"/>
    <property type="match status" value="1"/>
</dbReference>
<dbReference type="InterPro" id="IPR006073">
    <property type="entry name" value="GTP-bd"/>
</dbReference>
<dbReference type="PATRIC" id="fig|267850.7.peg.1514"/>
<dbReference type="OrthoDB" id="5406017at2"/>
<dbReference type="Proteomes" id="UP000027318">
    <property type="component" value="Unassembled WGS sequence"/>
</dbReference>
<dbReference type="SUPFAM" id="SSF52540">
    <property type="entry name" value="P-loop containing nucleoside triphosphate hydrolases"/>
    <property type="match status" value="1"/>
</dbReference>
<keyword evidence="3" id="KW-1185">Reference proteome</keyword>
<name>A0A063Y2I9_9GAMM</name>
<dbReference type="Gene3D" id="3.40.50.300">
    <property type="entry name" value="P-loop containing nucleotide triphosphate hydrolases"/>
    <property type="match status" value="1"/>
</dbReference>
<dbReference type="STRING" id="267850.ADINL_1536"/>
<dbReference type="InterPro" id="IPR027417">
    <property type="entry name" value="P-loop_NTPase"/>
</dbReference>
<reference evidence="2 3" key="1">
    <citation type="journal article" date="2005" name="Int. J. Syst. Evol. Microbiol.">
        <title>Nitrincola lacisaponensis gen. nov., sp. nov., a novel alkaliphilic bacterium isolated from an alkaline, saline lake.</title>
        <authorList>
            <person name="Dimitriu P.A."/>
            <person name="Shukla S.K."/>
            <person name="Conradt J."/>
            <person name="Marquez M.C."/>
            <person name="Ventosa A."/>
            <person name="Maglia A."/>
            <person name="Peyton B.M."/>
            <person name="Pinkart H.C."/>
            <person name="Mormile M.R."/>
        </authorList>
    </citation>
    <scope>NUCLEOTIDE SEQUENCE [LARGE SCALE GENOMIC DNA]</scope>
    <source>
        <strain evidence="2 3">4CA</strain>
    </source>
</reference>
<dbReference type="EMBL" id="JMSZ01000021">
    <property type="protein sequence ID" value="KDE39899.1"/>
    <property type="molecule type" value="Genomic_DNA"/>
</dbReference>
<proteinExistence type="predicted"/>
<dbReference type="RefSeq" id="WP_051632646.1">
    <property type="nucleotide sequence ID" value="NZ_JMSZ01000021.1"/>
</dbReference>
<comment type="caution">
    <text evidence="2">The sequence shown here is derived from an EMBL/GenBank/DDBJ whole genome shotgun (WGS) entry which is preliminary data.</text>
</comment>